<sequence>MISGTLRQRRTALYRRYLRPSGAAKPPTEMSGAGDDEGGAASSDEASSSSSTRGSSHFRQHSVTHYRISHTTPRSDPRTVSMQPTRTPPASRPASPPLFQPADLLDIAISKAAEMAMSPDPNRRAALHSQISSSDPDDENTVLHEARRHVEKALGPLGLQDVLAFDIGDDLEAVLKFVYLIERGSDGEWRAVGRFLRLAFMYRLTPANATRPLRLSANALPTATVFYQMPLAMAIYKIIGQQLTYRGTRLALQQGNDGSYRIGNEAPLRVVPLGELPAGHPYTEGYKETDPVIRWGENWLFPSFSTFLLRLLAGRWCCQQGVDCMRVLSARVGRDDHRRGRLIAEGITEDLGIAVNWRNDRGNLNGDHVDEYRFVILCGFRRGETVAAYLWVTARHIELWTTERRASNLPSLVFRFPLSVPLWCRVLARFELETDVISRVRVLV</sequence>
<evidence type="ECO:0000313" key="3">
    <source>
        <dbReference type="Proteomes" id="UP000041254"/>
    </source>
</evidence>
<organism evidence="2 3">
    <name type="scientific">Vitrella brassicaformis (strain CCMP3155)</name>
    <dbReference type="NCBI Taxonomy" id="1169540"/>
    <lineage>
        <taxon>Eukaryota</taxon>
        <taxon>Sar</taxon>
        <taxon>Alveolata</taxon>
        <taxon>Colpodellida</taxon>
        <taxon>Vitrellaceae</taxon>
        <taxon>Vitrella</taxon>
    </lineage>
</organism>
<feature type="compositionally biased region" description="Polar residues" evidence="1">
    <location>
        <begin position="69"/>
        <end position="83"/>
    </location>
</feature>
<dbReference type="Proteomes" id="UP000041254">
    <property type="component" value="Unassembled WGS sequence"/>
</dbReference>
<dbReference type="AlphaFoldDB" id="A0A0G4EZD1"/>
<reference evidence="2 3" key="1">
    <citation type="submission" date="2014-11" db="EMBL/GenBank/DDBJ databases">
        <authorList>
            <person name="Zhu J."/>
            <person name="Qi W."/>
            <person name="Song R."/>
        </authorList>
    </citation>
    <scope>NUCLEOTIDE SEQUENCE [LARGE SCALE GENOMIC DNA]</scope>
</reference>
<evidence type="ECO:0000256" key="1">
    <source>
        <dbReference type="SAM" id="MobiDB-lite"/>
    </source>
</evidence>
<keyword evidence="3" id="KW-1185">Reference proteome</keyword>
<dbReference type="PhylomeDB" id="A0A0G4EZD1"/>
<proteinExistence type="predicted"/>
<dbReference type="InParanoid" id="A0A0G4EZD1"/>
<name>A0A0G4EZD1_VITBC</name>
<dbReference type="EMBL" id="CDMY01000350">
    <property type="protein sequence ID" value="CEM04353.1"/>
    <property type="molecule type" value="Genomic_DNA"/>
</dbReference>
<accession>A0A0G4EZD1</accession>
<feature type="compositionally biased region" description="Pro residues" evidence="1">
    <location>
        <begin position="86"/>
        <end position="99"/>
    </location>
</feature>
<dbReference type="VEuPathDB" id="CryptoDB:Vbra_201"/>
<feature type="compositionally biased region" description="Low complexity" evidence="1">
    <location>
        <begin position="39"/>
        <end position="51"/>
    </location>
</feature>
<evidence type="ECO:0000313" key="2">
    <source>
        <dbReference type="EMBL" id="CEM04353.1"/>
    </source>
</evidence>
<feature type="compositionally biased region" description="Basic residues" evidence="1">
    <location>
        <begin position="56"/>
        <end position="68"/>
    </location>
</feature>
<feature type="region of interest" description="Disordered" evidence="1">
    <location>
        <begin position="1"/>
        <end position="99"/>
    </location>
</feature>
<feature type="compositionally biased region" description="Basic residues" evidence="1">
    <location>
        <begin position="7"/>
        <end position="18"/>
    </location>
</feature>
<gene>
    <name evidence="2" type="ORF">Vbra_201</name>
</gene>
<protein>
    <submittedName>
        <fullName evidence="2">Uncharacterized protein</fullName>
    </submittedName>
</protein>